<evidence type="ECO:0000313" key="1">
    <source>
        <dbReference type="EMBL" id="JAH89445.1"/>
    </source>
</evidence>
<dbReference type="EMBL" id="GBXM01019132">
    <property type="protein sequence ID" value="JAH89445.1"/>
    <property type="molecule type" value="Transcribed_RNA"/>
</dbReference>
<organism evidence="1">
    <name type="scientific">Anguilla anguilla</name>
    <name type="common">European freshwater eel</name>
    <name type="synonym">Muraena anguilla</name>
    <dbReference type="NCBI Taxonomy" id="7936"/>
    <lineage>
        <taxon>Eukaryota</taxon>
        <taxon>Metazoa</taxon>
        <taxon>Chordata</taxon>
        <taxon>Craniata</taxon>
        <taxon>Vertebrata</taxon>
        <taxon>Euteleostomi</taxon>
        <taxon>Actinopterygii</taxon>
        <taxon>Neopterygii</taxon>
        <taxon>Teleostei</taxon>
        <taxon>Anguilliformes</taxon>
        <taxon>Anguillidae</taxon>
        <taxon>Anguilla</taxon>
    </lineage>
</organism>
<reference evidence="1" key="2">
    <citation type="journal article" date="2015" name="Fish Shellfish Immunol.">
        <title>Early steps in the European eel (Anguilla anguilla)-Vibrio vulnificus interaction in the gills: Role of the RtxA13 toxin.</title>
        <authorList>
            <person name="Callol A."/>
            <person name="Pajuelo D."/>
            <person name="Ebbesson L."/>
            <person name="Teles M."/>
            <person name="MacKenzie S."/>
            <person name="Amaro C."/>
        </authorList>
    </citation>
    <scope>NUCLEOTIDE SEQUENCE</scope>
</reference>
<reference evidence="1" key="1">
    <citation type="submission" date="2014-11" db="EMBL/GenBank/DDBJ databases">
        <authorList>
            <person name="Amaro Gonzalez C."/>
        </authorList>
    </citation>
    <scope>NUCLEOTIDE SEQUENCE</scope>
</reference>
<accession>A0A0E9WIP4</accession>
<dbReference type="AlphaFoldDB" id="A0A0E9WIP4"/>
<proteinExistence type="predicted"/>
<protein>
    <submittedName>
        <fullName evidence="1">Uncharacterized protein</fullName>
    </submittedName>
</protein>
<name>A0A0E9WIP4_ANGAN</name>
<sequence>MAMSFHFCYCHAGVSYPFLPLIYTSCCFHSQPLMHINAAHTHWWCTCAPSCEDEDKWQILIFCSAYRKQGMRHLFITIFQIMV</sequence>